<protein>
    <submittedName>
        <fullName evidence="2">Uncharacterized protein</fullName>
    </submittedName>
</protein>
<comment type="caution">
    <text evidence="2">The sequence shown here is derived from an EMBL/GenBank/DDBJ whole genome shotgun (WGS) entry which is preliminary data.</text>
</comment>
<sequence length="168" mass="17927">MKERPDILTKWEFRGIVRFVCIIREQLVAGGAPLKGASVQQSHLTDDREQSTRDVGTRSCGRSLSIPLSSWPDAGSVRVPGVEETEKQASVTLLKDSCNSSQLLPPRIHRADVPPSLSAPSVSLPPPLSSGSVDPFITVHADGKLLKPTGRAAAAEPSLGGEQARTRT</sequence>
<reference evidence="2" key="1">
    <citation type="submission" date="2020-03" db="EMBL/GenBank/DDBJ databases">
        <authorList>
            <person name="Weist P."/>
        </authorList>
    </citation>
    <scope>NUCLEOTIDE SEQUENCE</scope>
</reference>
<evidence type="ECO:0000256" key="1">
    <source>
        <dbReference type="SAM" id="MobiDB-lite"/>
    </source>
</evidence>
<accession>A0A9N7VNF7</accession>
<dbReference type="AlphaFoldDB" id="A0A9N7VNF7"/>
<feature type="region of interest" description="Disordered" evidence="1">
    <location>
        <begin position="39"/>
        <end position="59"/>
    </location>
</feature>
<gene>
    <name evidence="2" type="ORF">PLEPLA_LOCUS41330</name>
</gene>
<feature type="compositionally biased region" description="Basic and acidic residues" evidence="1">
    <location>
        <begin position="44"/>
        <end position="56"/>
    </location>
</feature>
<evidence type="ECO:0000313" key="2">
    <source>
        <dbReference type="EMBL" id="CAB1453574.1"/>
    </source>
</evidence>
<evidence type="ECO:0000313" key="3">
    <source>
        <dbReference type="Proteomes" id="UP001153269"/>
    </source>
</evidence>
<keyword evidence="3" id="KW-1185">Reference proteome</keyword>
<organism evidence="2 3">
    <name type="scientific">Pleuronectes platessa</name>
    <name type="common">European plaice</name>
    <dbReference type="NCBI Taxonomy" id="8262"/>
    <lineage>
        <taxon>Eukaryota</taxon>
        <taxon>Metazoa</taxon>
        <taxon>Chordata</taxon>
        <taxon>Craniata</taxon>
        <taxon>Vertebrata</taxon>
        <taxon>Euteleostomi</taxon>
        <taxon>Actinopterygii</taxon>
        <taxon>Neopterygii</taxon>
        <taxon>Teleostei</taxon>
        <taxon>Neoteleostei</taxon>
        <taxon>Acanthomorphata</taxon>
        <taxon>Carangaria</taxon>
        <taxon>Pleuronectiformes</taxon>
        <taxon>Pleuronectoidei</taxon>
        <taxon>Pleuronectidae</taxon>
        <taxon>Pleuronectes</taxon>
    </lineage>
</organism>
<dbReference type="Proteomes" id="UP001153269">
    <property type="component" value="Unassembled WGS sequence"/>
</dbReference>
<feature type="region of interest" description="Disordered" evidence="1">
    <location>
        <begin position="147"/>
        <end position="168"/>
    </location>
</feature>
<proteinExistence type="predicted"/>
<dbReference type="EMBL" id="CADEAL010004177">
    <property type="protein sequence ID" value="CAB1453574.1"/>
    <property type="molecule type" value="Genomic_DNA"/>
</dbReference>
<name>A0A9N7VNF7_PLEPL</name>